<sequence>MAQYLLAQTEQGQKLGICAKMANRHGLVAGATGTGKTVTLRKMAEAFSDDGIPVFLADVKGDLSGLTQAGEMKGKIAERVTQFNLGAEEYFSGYPVSFWDVFAESGIPLRTTISEMGPLLLSRLLNLNATQEGLLNLVFRVADDKGLLLIDLKDLRAMLKYIADNAKTFQVEYGNVSAASVGAIQRALLTLENEGGAKLFGEPALNLDDWLQSYEGRGVINILNAEKLINSPRIYSAFLLWLMAELFERLPEVGDRDKPKFVMFFDEAHLLFDGAPAALVDKVEQVVRLIRSKGVGIYFVTQNPLDLPDTVLGQLGNRVQHALRAFTPRDQKAVKAAAETFRSNPNINVTQAISELGVGQALVSFLDEKGTPSAVEIAMIYPPKSRLDPLSEEQRRQWVQDDELYPYYRDDVDNPSAFEMLAQQANLEAVAQKQAQQVQEEEEGGLFGSLSRMLFGSQKRGEKLTPTEQIVNSVAKSVGRNIRNQITKQIMRGIMGALKK</sequence>
<dbReference type="Gene3D" id="3.40.50.300">
    <property type="entry name" value="P-loop containing nucleotide triphosphate hydrolases"/>
    <property type="match status" value="2"/>
</dbReference>
<dbReference type="OrthoDB" id="9758751at2"/>
<organism evidence="2 3">
    <name type="scientific">Mesocricetibacter intestinalis</name>
    <dbReference type="NCBI Taxonomy" id="1521930"/>
    <lineage>
        <taxon>Bacteria</taxon>
        <taxon>Pseudomonadati</taxon>
        <taxon>Pseudomonadota</taxon>
        <taxon>Gammaproteobacteria</taxon>
        <taxon>Pasteurellales</taxon>
        <taxon>Pasteurellaceae</taxon>
        <taxon>Mesocricetibacter</taxon>
    </lineage>
</organism>
<reference evidence="2 3" key="1">
    <citation type="submission" date="2019-03" db="EMBL/GenBank/DDBJ databases">
        <title>Genomic Encyclopedia of Type Strains, Phase IV (KMG-IV): sequencing the most valuable type-strain genomes for metagenomic binning, comparative biology and taxonomic classification.</title>
        <authorList>
            <person name="Goeker M."/>
        </authorList>
    </citation>
    <scope>NUCLEOTIDE SEQUENCE [LARGE SCALE GENOMIC DNA]</scope>
    <source>
        <strain evidence="2 3">DSM 28403</strain>
    </source>
</reference>
<evidence type="ECO:0000259" key="1">
    <source>
        <dbReference type="Pfam" id="PF05872"/>
    </source>
</evidence>
<dbReference type="RefSeq" id="WP_133542220.1">
    <property type="nucleotide sequence ID" value="NZ_SNYQ01000001.1"/>
</dbReference>
<dbReference type="PANTHER" id="PTHR30121:SF6">
    <property type="entry name" value="SLR6007 PROTEIN"/>
    <property type="match status" value="1"/>
</dbReference>
<feature type="domain" description="Helicase HerA-like C-terminal" evidence="1">
    <location>
        <begin position="4"/>
        <end position="498"/>
    </location>
</feature>
<dbReference type="Pfam" id="PF05872">
    <property type="entry name" value="HerA_C"/>
    <property type="match status" value="1"/>
</dbReference>
<dbReference type="Proteomes" id="UP000295657">
    <property type="component" value="Unassembled WGS sequence"/>
</dbReference>
<dbReference type="EMBL" id="SNYQ01000001">
    <property type="protein sequence ID" value="TDQ59363.1"/>
    <property type="molecule type" value="Genomic_DNA"/>
</dbReference>
<accession>A0A4V3D9Y5</accession>
<gene>
    <name evidence="2" type="ORF">EDC45_0010</name>
</gene>
<evidence type="ECO:0000313" key="3">
    <source>
        <dbReference type="Proteomes" id="UP000295657"/>
    </source>
</evidence>
<dbReference type="InterPro" id="IPR051162">
    <property type="entry name" value="T4SS_component"/>
</dbReference>
<protein>
    <recommendedName>
        <fullName evidence="1">Helicase HerA-like C-terminal domain-containing protein</fullName>
    </recommendedName>
</protein>
<evidence type="ECO:0000313" key="2">
    <source>
        <dbReference type="EMBL" id="TDQ59363.1"/>
    </source>
</evidence>
<comment type="caution">
    <text evidence="2">The sequence shown here is derived from an EMBL/GenBank/DDBJ whole genome shotgun (WGS) entry which is preliminary data.</text>
</comment>
<dbReference type="AlphaFoldDB" id="A0A4V3D9Y5"/>
<proteinExistence type="predicted"/>
<dbReference type="InterPro" id="IPR027417">
    <property type="entry name" value="P-loop_NTPase"/>
</dbReference>
<keyword evidence="3" id="KW-1185">Reference proteome</keyword>
<dbReference type="SUPFAM" id="SSF52540">
    <property type="entry name" value="P-loop containing nucleoside triphosphate hydrolases"/>
    <property type="match status" value="1"/>
</dbReference>
<dbReference type="InterPro" id="IPR033186">
    <property type="entry name" value="HerA_C"/>
</dbReference>
<name>A0A4V3D9Y5_9PAST</name>
<dbReference type="PANTHER" id="PTHR30121">
    <property type="entry name" value="UNCHARACTERIZED PROTEIN YJGR-RELATED"/>
    <property type="match status" value="1"/>
</dbReference>